<dbReference type="GO" id="GO:0006109">
    <property type="term" value="P:regulation of carbohydrate metabolic process"/>
    <property type="evidence" value="ECO:0007669"/>
    <property type="project" value="UniProtKB-UniRule"/>
</dbReference>
<evidence type="ECO:0000256" key="4">
    <source>
        <dbReference type="ARBA" id="ARBA00022527"/>
    </source>
</evidence>
<comment type="miscellaneous">
    <text evidence="14">Both phosphorylation and phosphorolysis are carried out by the same active site and suggest a common mechanism for both reactions.</text>
</comment>
<feature type="active site" evidence="14">
    <location>
        <position position="244"/>
    </location>
</feature>
<dbReference type="InterPro" id="IPR011126">
    <property type="entry name" value="Hpr_kin/Pase_Hpr_N"/>
</dbReference>
<keyword evidence="9 14" id="KW-0067">ATP-binding</keyword>
<dbReference type="SUPFAM" id="SSF53795">
    <property type="entry name" value="PEP carboxykinase-like"/>
    <property type="match status" value="1"/>
</dbReference>
<evidence type="ECO:0000256" key="13">
    <source>
        <dbReference type="ARBA" id="ARBA00047657"/>
    </source>
</evidence>
<dbReference type="FunFam" id="3.40.50.300:FF:000174">
    <property type="entry name" value="HPr kinase/phosphorylase"/>
    <property type="match status" value="1"/>
</dbReference>
<evidence type="ECO:0000256" key="3">
    <source>
        <dbReference type="ARBA" id="ARBA00006883"/>
    </source>
</evidence>
<comment type="cofactor">
    <cofactor evidence="2 14">
        <name>Mg(2+)</name>
        <dbReference type="ChEBI" id="CHEBI:18420"/>
    </cofactor>
</comment>
<evidence type="ECO:0000313" key="17">
    <source>
        <dbReference type="EMBL" id="EHI60065.1"/>
    </source>
</evidence>
<dbReference type="InterPro" id="IPR011104">
    <property type="entry name" value="Hpr_kin/Pase_C"/>
</dbReference>
<evidence type="ECO:0000256" key="10">
    <source>
        <dbReference type="ARBA" id="ARBA00022842"/>
    </source>
</evidence>
<comment type="subunit">
    <text evidence="14">Homohexamer.</text>
</comment>
<dbReference type="Pfam" id="PF07475">
    <property type="entry name" value="Hpr_kinase_C"/>
    <property type="match status" value="1"/>
</dbReference>
<comment type="caution">
    <text evidence="17">The sequence shown here is derived from an EMBL/GenBank/DDBJ whole genome shotgun (WGS) entry which is preliminary data.</text>
</comment>
<evidence type="ECO:0000256" key="8">
    <source>
        <dbReference type="ARBA" id="ARBA00022777"/>
    </source>
</evidence>
<gene>
    <name evidence="14" type="primary">hprK</name>
    <name evidence="17" type="ORF">HMPREF9473_01939</name>
</gene>
<dbReference type="HOGENOM" id="CLU_052030_0_1_9"/>
<evidence type="ECO:0000259" key="15">
    <source>
        <dbReference type="Pfam" id="PF02603"/>
    </source>
</evidence>
<evidence type="ECO:0000256" key="5">
    <source>
        <dbReference type="ARBA" id="ARBA00022679"/>
    </source>
</evidence>
<dbReference type="PANTHER" id="PTHR30305">
    <property type="entry name" value="PROTEIN YJDM-RELATED"/>
    <property type="match status" value="1"/>
</dbReference>
<feature type="binding site" evidence="14">
    <location>
        <position position="203"/>
    </location>
    <ligand>
        <name>Mg(2+)</name>
        <dbReference type="ChEBI" id="CHEBI:18420"/>
    </ligand>
</feature>
<dbReference type="RefSeq" id="WP_006779919.1">
    <property type="nucleotide sequence ID" value="NZ_CP040506.1"/>
</dbReference>
<feature type="domain" description="HPr(Ser) kinase/phosphorylase N-terminal" evidence="15">
    <location>
        <begin position="4"/>
        <end position="128"/>
    </location>
</feature>
<dbReference type="EC" id="2.7.4.-" evidence="14"/>
<evidence type="ECO:0000256" key="9">
    <source>
        <dbReference type="ARBA" id="ARBA00022840"/>
    </source>
</evidence>
<dbReference type="NCBIfam" id="TIGR00679">
    <property type="entry name" value="hpr-ser"/>
    <property type="match status" value="1"/>
</dbReference>
<dbReference type="InterPro" id="IPR028979">
    <property type="entry name" value="Ser_kin/Pase_Hpr-like_N_sf"/>
</dbReference>
<dbReference type="GO" id="GO:0000155">
    <property type="term" value="F:phosphorelay sensor kinase activity"/>
    <property type="evidence" value="ECO:0007669"/>
    <property type="project" value="InterPro"/>
</dbReference>
<feature type="active site" evidence="14">
    <location>
        <position position="139"/>
    </location>
</feature>
<comment type="domain">
    <text evidence="14">The Walker A ATP-binding motif also binds Pi and PPi.</text>
</comment>
<dbReference type="InterPro" id="IPR003755">
    <property type="entry name" value="HPr(Ser)_kin/Pase"/>
</dbReference>
<dbReference type="GO" id="GO:0004712">
    <property type="term" value="F:protein serine/threonine/tyrosine kinase activity"/>
    <property type="evidence" value="ECO:0007669"/>
    <property type="project" value="UniProtKB-UniRule"/>
</dbReference>
<accession>G5IEL2</accession>
<feature type="active site" evidence="14">
    <location>
        <position position="160"/>
    </location>
</feature>
<sequence length="311" mass="35233">MYGVTIEELIEKMNLKNVTPEIDVEKAVLTHPDVNRPALQLAGFFDHFDKERVQIIGYVEQAYINNLSQEQRRTVYDKLLAEKIPCLVYSRGQMPDEDMLELCNHYDVPCLVSDKTTSDLMAEVIRWLKVKLAPCISIHGVLVDVFGEGVLIMGESGIGKSEAALELIKRGHRLVTDDVVEIRKVSDETLIGSAPDITKHFIELRGIGIIDVKTLFGVESVKDTQAIDMVIKLEDWNRDKEYDRLGLEDQYTEFLGNKVVCHSIPIRPGRNLAIIVESAAVNYRQKKMGYNAAQELYKRVQANLNKKSDLD</sequence>
<comment type="catalytic activity">
    <reaction evidence="1 14">
        <text>[HPr protein]-L-serine + ATP = [HPr protein]-O-phospho-L-serine + ADP + H(+)</text>
        <dbReference type="Rhea" id="RHEA:46600"/>
        <dbReference type="Rhea" id="RHEA-COMP:11602"/>
        <dbReference type="Rhea" id="RHEA-COMP:11603"/>
        <dbReference type="ChEBI" id="CHEBI:15378"/>
        <dbReference type="ChEBI" id="CHEBI:29999"/>
        <dbReference type="ChEBI" id="CHEBI:30616"/>
        <dbReference type="ChEBI" id="CHEBI:83421"/>
        <dbReference type="ChEBI" id="CHEBI:456216"/>
    </reaction>
</comment>
<comment type="function">
    <text evidence="14">Catalyzes the ATP- as well as the pyrophosphate-dependent phosphorylation of a specific serine residue in HPr, a phosphocarrier protein of the phosphoenolpyruvate-dependent sugar phosphotransferase system (PTS). HprK/P also catalyzes the pyrophosphate-producing, inorganic phosphate-dependent dephosphorylation (phosphorolysis) of seryl-phosphorylated HPr (P-Ser-HPr). The two antagonistic activities of HprK/P are regulated by several intracellular metabolites, which change their concentration in response to the absence or presence of rapidly metabolisable carbon sources (glucose, fructose, etc.) in the growth medium. Therefore, by controlling the phosphorylation state of HPr, HPrK/P is a sensor enzyme that plays a major role in the regulation of carbon metabolism and sugar transport: it mediates carbon catabolite repression (CCR), and regulates PTS-catalyzed carbohydrate uptake and inducer exclusion.</text>
</comment>
<dbReference type="InterPro" id="IPR027417">
    <property type="entry name" value="P-loop_NTPase"/>
</dbReference>
<dbReference type="PATRIC" id="fig|742737.3.peg.1966"/>
<dbReference type="OrthoDB" id="9778803at2"/>
<dbReference type="Pfam" id="PF02603">
    <property type="entry name" value="Hpr_kinase_N"/>
    <property type="match status" value="1"/>
</dbReference>
<evidence type="ECO:0000313" key="18">
    <source>
        <dbReference type="Proteomes" id="UP000005384"/>
    </source>
</evidence>
<dbReference type="AlphaFoldDB" id="G5IEL2"/>
<dbReference type="PANTHER" id="PTHR30305:SF1">
    <property type="entry name" value="HPR KINASE_PHOSPHORYLASE"/>
    <property type="match status" value="1"/>
</dbReference>
<dbReference type="Proteomes" id="UP000005384">
    <property type="component" value="Unassembled WGS sequence"/>
</dbReference>
<dbReference type="GO" id="GO:0004674">
    <property type="term" value="F:protein serine/threonine kinase activity"/>
    <property type="evidence" value="ECO:0007669"/>
    <property type="project" value="UniProtKB-KW"/>
</dbReference>
<feature type="domain" description="HPr kinase/phosphorylase C-terminal" evidence="16">
    <location>
        <begin position="131"/>
        <end position="299"/>
    </location>
</feature>
<evidence type="ECO:0000256" key="14">
    <source>
        <dbReference type="HAMAP-Rule" id="MF_01249"/>
    </source>
</evidence>
<keyword evidence="6 14" id="KW-0479">Metal-binding</keyword>
<keyword evidence="11 14" id="KW-0511">Multifunctional enzyme</keyword>
<protein>
    <recommendedName>
        <fullName evidence="14">HPr kinase/phosphorylase</fullName>
        <shortName evidence="14">HPrK/P</shortName>
        <ecNumber evidence="14">2.7.11.-</ecNumber>
        <ecNumber evidence="14">2.7.4.-</ecNumber>
    </recommendedName>
    <alternativeName>
        <fullName evidence="14">HPr(Ser) kinase/phosphorylase</fullName>
    </alternativeName>
</protein>
<feature type="active site" description="Proton acceptor; for phosphorylation activity. Proton donor; for dephosphorylation activity" evidence="14">
    <location>
        <position position="178"/>
    </location>
</feature>
<evidence type="ECO:0000256" key="7">
    <source>
        <dbReference type="ARBA" id="ARBA00022741"/>
    </source>
</evidence>
<dbReference type="CDD" id="cd01918">
    <property type="entry name" value="HprK_C"/>
    <property type="match status" value="1"/>
</dbReference>
<feature type="region of interest" description="Important for the catalytic mechanism of both phosphorylation and dephosphorylation" evidence="14">
    <location>
        <begin position="202"/>
        <end position="211"/>
    </location>
</feature>
<organism evidence="17 18">
    <name type="scientific">Hungatella hathewayi WAL-18680</name>
    <dbReference type="NCBI Taxonomy" id="742737"/>
    <lineage>
        <taxon>Bacteria</taxon>
        <taxon>Bacillati</taxon>
        <taxon>Bacillota</taxon>
        <taxon>Clostridia</taxon>
        <taxon>Lachnospirales</taxon>
        <taxon>Lachnospiraceae</taxon>
        <taxon>Hungatella</taxon>
    </lineage>
</organism>
<keyword evidence="5 14" id="KW-0808">Transferase</keyword>
<keyword evidence="8 14" id="KW-0418">Kinase</keyword>
<keyword evidence="10 14" id="KW-0460">Magnesium</keyword>
<reference evidence="17 18" key="1">
    <citation type="submission" date="2011-08" db="EMBL/GenBank/DDBJ databases">
        <title>The Genome Sequence of Clostridium hathewayi WAL-18680.</title>
        <authorList>
            <consortium name="The Broad Institute Genome Sequencing Platform"/>
            <person name="Earl A."/>
            <person name="Ward D."/>
            <person name="Feldgarden M."/>
            <person name="Gevers D."/>
            <person name="Finegold S.M."/>
            <person name="Summanen P.H."/>
            <person name="Molitoris D.R."/>
            <person name="Song M."/>
            <person name="Daigneault M."/>
            <person name="Allen-Vercoe E."/>
            <person name="Young S.K."/>
            <person name="Zeng Q."/>
            <person name="Gargeya S."/>
            <person name="Fitzgerald M."/>
            <person name="Haas B."/>
            <person name="Abouelleil A."/>
            <person name="Alvarado L."/>
            <person name="Arachchi H.M."/>
            <person name="Berlin A."/>
            <person name="Brown A."/>
            <person name="Chapman S.B."/>
            <person name="Chen Z."/>
            <person name="Dunbar C."/>
            <person name="Freedman E."/>
            <person name="Gearin G."/>
            <person name="Gellesch M."/>
            <person name="Goldberg J."/>
            <person name="Griggs A."/>
            <person name="Gujja S."/>
            <person name="Heiman D."/>
            <person name="Howarth C."/>
            <person name="Larson L."/>
            <person name="Lui A."/>
            <person name="MacDonald P.J.P."/>
            <person name="Montmayeur A."/>
            <person name="Murphy C."/>
            <person name="Neiman D."/>
            <person name="Pearson M."/>
            <person name="Priest M."/>
            <person name="Roberts A."/>
            <person name="Saif S."/>
            <person name="Shea T."/>
            <person name="Shenoy N."/>
            <person name="Sisk P."/>
            <person name="Stolte C."/>
            <person name="Sykes S."/>
            <person name="Wortman J."/>
            <person name="Nusbaum C."/>
            <person name="Birren B."/>
        </authorList>
    </citation>
    <scope>NUCLEOTIDE SEQUENCE [LARGE SCALE GENOMIC DNA]</scope>
    <source>
        <strain evidence="17 18">WAL-18680</strain>
    </source>
</reference>
<evidence type="ECO:0000256" key="2">
    <source>
        <dbReference type="ARBA" id="ARBA00001946"/>
    </source>
</evidence>
<evidence type="ECO:0000256" key="11">
    <source>
        <dbReference type="ARBA" id="ARBA00023268"/>
    </source>
</evidence>
<dbReference type="EMBL" id="ADLN01000036">
    <property type="protein sequence ID" value="EHI60065.1"/>
    <property type="molecule type" value="Genomic_DNA"/>
</dbReference>
<evidence type="ECO:0000259" key="16">
    <source>
        <dbReference type="Pfam" id="PF07475"/>
    </source>
</evidence>
<dbReference type="GO" id="GO:0000287">
    <property type="term" value="F:magnesium ion binding"/>
    <property type="evidence" value="ECO:0007669"/>
    <property type="project" value="UniProtKB-UniRule"/>
</dbReference>
<keyword evidence="12 14" id="KW-0119">Carbohydrate metabolism</keyword>
<feature type="binding site" evidence="14">
    <location>
        <begin position="154"/>
        <end position="161"/>
    </location>
    <ligand>
        <name>ATP</name>
        <dbReference type="ChEBI" id="CHEBI:30616"/>
    </ligand>
</feature>
<dbReference type="EC" id="2.7.11.-" evidence="14"/>
<dbReference type="HAMAP" id="MF_01249">
    <property type="entry name" value="HPr_kinase"/>
    <property type="match status" value="1"/>
</dbReference>
<dbReference type="Gene3D" id="3.40.1390.20">
    <property type="entry name" value="HprK N-terminal domain-like"/>
    <property type="match status" value="1"/>
</dbReference>
<dbReference type="SUPFAM" id="SSF75138">
    <property type="entry name" value="HprK N-terminal domain-like"/>
    <property type="match status" value="1"/>
</dbReference>
<feature type="binding site" evidence="14">
    <location>
        <position position="161"/>
    </location>
    <ligand>
        <name>Mg(2+)</name>
        <dbReference type="ChEBI" id="CHEBI:18420"/>
    </ligand>
</feature>
<evidence type="ECO:0000256" key="12">
    <source>
        <dbReference type="ARBA" id="ARBA00023277"/>
    </source>
</evidence>
<dbReference type="GO" id="GO:0005524">
    <property type="term" value="F:ATP binding"/>
    <property type="evidence" value="ECO:0007669"/>
    <property type="project" value="UniProtKB-UniRule"/>
</dbReference>
<keyword evidence="4 14" id="KW-0723">Serine/threonine-protein kinase</keyword>
<comment type="catalytic activity">
    <reaction evidence="13 14">
        <text>[HPr protein]-O-phospho-L-serine + phosphate + H(+) = [HPr protein]-L-serine + diphosphate</text>
        <dbReference type="Rhea" id="RHEA:46604"/>
        <dbReference type="Rhea" id="RHEA-COMP:11602"/>
        <dbReference type="Rhea" id="RHEA-COMP:11603"/>
        <dbReference type="ChEBI" id="CHEBI:15378"/>
        <dbReference type="ChEBI" id="CHEBI:29999"/>
        <dbReference type="ChEBI" id="CHEBI:33019"/>
        <dbReference type="ChEBI" id="CHEBI:43474"/>
        <dbReference type="ChEBI" id="CHEBI:83421"/>
    </reaction>
</comment>
<evidence type="ECO:0000256" key="1">
    <source>
        <dbReference type="ARBA" id="ARBA00001120"/>
    </source>
</evidence>
<evidence type="ECO:0000256" key="6">
    <source>
        <dbReference type="ARBA" id="ARBA00022723"/>
    </source>
</evidence>
<comment type="similarity">
    <text evidence="3 14">Belongs to the HPrK/P family.</text>
</comment>
<keyword evidence="18" id="KW-1185">Reference proteome</keyword>
<proteinExistence type="inferred from homology"/>
<name>G5IEL2_9FIRM</name>
<feature type="region of interest" description="Important for the catalytic mechanism of dephosphorylation" evidence="14">
    <location>
        <begin position="265"/>
        <end position="270"/>
    </location>
</feature>
<dbReference type="Gene3D" id="3.40.50.300">
    <property type="entry name" value="P-loop containing nucleotide triphosphate hydrolases"/>
    <property type="match status" value="1"/>
</dbReference>
<keyword evidence="7 14" id="KW-0547">Nucleotide-binding</keyword>